<accession>A0A4V0Z7Y1</accession>
<dbReference type="GO" id="GO:0003677">
    <property type="term" value="F:DNA binding"/>
    <property type="evidence" value="ECO:0007669"/>
    <property type="project" value="UniProtKB-UniRule"/>
</dbReference>
<dbReference type="InterPro" id="IPR050090">
    <property type="entry name" value="Tyrosine_recombinase_XerCD"/>
</dbReference>
<keyword evidence="3" id="KW-0132">Cell division</keyword>
<dbReference type="GO" id="GO:0015074">
    <property type="term" value="P:DNA integration"/>
    <property type="evidence" value="ECO:0007669"/>
    <property type="project" value="UniProtKB-KW"/>
</dbReference>
<evidence type="ECO:0000256" key="5">
    <source>
        <dbReference type="ARBA" id="ARBA00022908"/>
    </source>
</evidence>
<evidence type="ECO:0000313" key="13">
    <source>
        <dbReference type="Proteomes" id="UP000289794"/>
    </source>
</evidence>
<dbReference type="PROSITE" id="PS51898">
    <property type="entry name" value="TYR_RECOMBINASE"/>
    <property type="match status" value="1"/>
</dbReference>
<evidence type="ECO:0000259" key="11">
    <source>
        <dbReference type="PROSITE" id="PS51900"/>
    </source>
</evidence>
<dbReference type="GO" id="GO:0007059">
    <property type="term" value="P:chromosome segregation"/>
    <property type="evidence" value="ECO:0007669"/>
    <property type="project" value="UniProtKB-KW"/>
</dbReference>
<dbReference type="InterPro" id="IPR013762">
    <property type="entry name" value="Integrase-like_cat_sf"/>
</dbReference>
<dbReference type="SUPFAM" id="SSF56349">
    <property type="entry name" value="DNA breaking-rejoining enzymes"/>
    <property type="match status" value="1"/>
</dbReference>
<sequence>MEKKNISYHEKKYIDNNIRLRNILAELPPYVQDFCRGRQTTLSMQTQIAYCYDLKIFFQFLTTANPTLKNLPLCDISLDVMENLRPTDIEEFQNYLKVYESQNTGEAMTNGEIGISRKISALRSLFDYLYKHEMVKNNPTRIVDVPKIHEKAIIQLDPDEIAMILDSMEEFSDNLTSHQKGYYLKTKTRDIAIITLFLGTGLRVSECVGLDISDVNFKNSGLRVIRKGGNEKIVYFGEEVEIALLNYLEERENMETKPGHENALFLSLQGTRLSVRATEKMVKKYTQPIITNKRITPHKLRSTYGTALYEETGDIYLVADVLGHKSVSTTQKHYAKLKDSRRRAAASAVRLREKESE</sequence>
<protein>
    <submittedName>
        <fullName evidence="12">Tyrosine recombinase XerS</fullName>
    </submittedName>
</protein>
<dbReference type="EMBL" id="CP035945">
    <property type="protein sequence ID" value="QBE98378.1"/>
    <property type="molecule type" value="Genomic_DNA"/>
</dbReference>
<dbReference type="Gene3D" id="1.10.150.130">
    <property type="match status" value="1"/>
</dbReference>
<comment type="subcellular location">
    <subcellularLocation>
        <location evidence="1">Cytoplasm</location>
    </subcellularLocation>
</comment>
<evidence type="ECO:0000256" key="7">
    <source>
        <dbReference type="ARBA" id="ARBA00023172"/>
    </source>
</evidence>
<name>A0A4V0Z7Y1_9FIRM</name>
<dbReference type="RefSeq" id="WP_130181824.1">
    <property type="nucleotide sequence ID" value="NZ_CP035945.1"/>
</dbReference>
<organism evidence="12 13">
    <name type="scientific">Blautia producta</name>
    <dbReference type="NCBI Taxonomy" id="33035"/>
    <lineage>
        <taxon>Bacteria</taxon>
        <taxon>Bacillati</taxon>
        <taxon>Bacillota</taxon>
        <taxon>Clostridia</taxon>
        <taxon>Lachnospirales</taxon>
        <taxon>Lachnospiraceae</taxon>
        <taxon>Blautia</taxon>
    </lineage>
</organism>
<dbReference type="GO" id="GO:0005737">
    <property type="term" value="C:cytoplasm"/>
    <property type="evidence" value="ECO:0007669"/>
    <property type="project" value="UniProtKB-SubCell"/>
</dbReference>
<dbReference type="Gene3D" id="1.10.443.10">
    <property type="entry name" value="Intergrase catalytic core"/>
    <property type="match status" value="1"/>
</dbReference>
<dbReference type="PANTHER" id="PTHR30349:SF77">
    <property type="entry name" value="TYROSINE RECOMBINASE XERC"/>
    <property type="match status" value="1"/>
</dbReference>
<evidence type="ECO:0000256" key="9">
    <source>
        <dbReference type="PROSITE-ProRule" id="PRU01248"/>
    </source>
</evidence>
<keyword evidence="2" id="KW-0963">Cytoplasm</keyword>
<feature type="domain" description="Core-binding (CB)" evidence="11">
    <location>
        <begin position="25"/>
        <end position="130"/>
    </location>
</feature>
<dbReference type="PANTHER" id="PTHR30349">
    <property type="entry name" value="PHAGE INTEGRASE-RELATED"/>
    <property type="match status" value="1"/>
</dbReference>
<keyword evidence="4" id="KW-0159">Chromosome partition</keyword>
<keyword evidence="8" id="KW-0131">Cell cycle</keyword>
<evidence type="ECO:0000256" key="2">
    <source>
        <dbReference type="ARBA" id="ARBA00022490"/>
    </source>
</evidence>
<feature type="domain" description="Tyr recombinase" evidence="10">
    <location>
        <begin position="151"/>
        <end position="347"/>
    </location>
</feature>
<evidence type="ECO:0000259" key="10">
    <source>
        <dbReference type="PROSITE" id="PS51898"/>
    </source>
</evidence>
<reference evidence="12 13" key="1">
    <citation type="submission" date="2019-01" db="EMBL/GenBank/DDBJ databases">
        <title>PMF-metabolizing Aryl O-demethylase.</title>
        <authorList>
            <person name="Kim M."/>
        </authorList>
    </citation>
    <scope>NUCLEOTIDE SEQUENCE [LARGE SCALE GENOMIC DNA]</scope>
    <source>
        <strain evidence="12 13">PMF1</strain>
    </source>
</reference>
<keyword evidence="6 9" id="KW-0238">DNA-binding</keyword>
<keyword evidence="5" id="KW-0229">DNA integration</keyword>
<dbReference type="AlphaFoldDB" id="A0A4V0Z7Y1"/>
<dbReference type="GO" id="GO:0006310">
    <property type="term" value="P:DNA recombination"/>
    <property type="evidence" value="ECO:0007669"/>
    <property type="project" value="UniProtKB-KW"/>
</dbReference>
<gene>
    <name evidence="12" type="primary">xerS</name>
    <name evidence="12" type="ORF">PMF13cell1_03944</name>
</gene>
<dbReference type="Pfam" id="PF00589">
    <property type="entry name" value="Phage_integrase"/>
    <property type="match status" value="1"/>
</dbReference>
<evidence type="ECO:0000256" key="3">
    <source>
        <dbReference type="ARBA" id="ARBA00022618"/>
    </source>
</evidence>
<evidence type="ECO:0000256" key="8">
    <source>
        <dbReference type="ARBA" id="ARBA00023306"/>
    </source>
</evidence>
<dbReference type="PROSITE" id="PS51900">
    <property type="entry name" value="CB"/>
    <property type="match status" value="1"/>
</dbReference>
<evidence type="ECO:0000256" key="1">
    <source>
        <dbReference type="ARBA" id="ARBA00004496"/>
    </source>
</evidence>
<evidence type="ECO:0000313" key="12">
    <source>
        <dbReference type="EMBL" id="QBE98378.1"/>
    </source>
</evidence>
<dbReference type="InterPro" id="IPR044068">
    <property type="entry name" value="CB"/>
</dbReference>
<dbReference type="KEGG" id="bpro:PMF13cell1_03944"/>
<dbReference type="GO" id="GO:0051301">
    <property type="term" value="P:cell division"/>
    <property type="evidence" value="ECO:0007669"/>
    <property type="project" value="UniProtKB-KW"/>
</dbReference>
<keyword evidence="7" id="KW-0233">DNA recombination</keyword>
<evidence type="ECO:0000256" key="6">
    <source>
        <dbReference type="ARBA" id="ARBA00023125"/>
    </source>
</evidence>
<dbReference type="InterPro" id="IPR002104">
    <property type="entry name" value="Integrase_catalytic"/>
</dbReference>
<evidence type="ECO:0000256" key="4">
    <source>
        <dbReference type="ARBA" id="ARBA00022829"/>
    </source>
</evidence>
<dbReference type="InterPro" id="IPR010998">
    <property type="entry name" value="Integrase_recombinase_N"/>
</dbReference>
<dbReference type="InterPro" id="IPR011010">
    <property type="entry name" value="DNA_brk_join_enz"/>
</dbReference>
<dbReference type="Proteomes" id="UP000289794">
    <property type="component" value="Chromosome"/>
</dbReference>
<proteinExistence type="predicted"/>